<protein>
    <submittedName>
        <fullName evidence="2">Uncharacterized protein</fullName>
    </submittedName>
</protein>
<name>A0A645A4V2_9ZZZZ</name>
<evidence type="ECO:0000256" key="1">
    <source>
        <dbReference type="SAM" id="MobiDB-lite"/>
    </source>
</evidence>
<gene>
    <name evidence="2" type="ORF">SDC9_94944</name>
</gene>
<dbReference type="AlphaFoldDB" id="A0A645A4V2"/>
<proteinExistence type="predicted"/>
<sequence>MDAIADAAVGEGGVRVGHVDRARLRSAQGDAVGRIPAARPRDTGVVRGPDDLLRTVLHLRGQVHEGGVDRGRGRLQQGHGAVLDAELVADRLGLSPGSEAVAAQWGVECEAVADPCDEAERLERRAGHPGRGGPVARVLHEIVTAVQGDQPTCLGVDRRDRGMDTGTLLLACPGRVGRLALVGPGRLLRGRLGRRLERRGDLQAPTVDLGVGEVEGPQLLLGHVDQEPPWARVDGLRRDVRQCRQCTPVFVELLLRDRLLPEHAREHVLVAGLEAGRVVRGDAGIEQTGVLDDRREHGRFGHRQILGILAEPALGRGLDAVRSATEVDSVEVVREDLVLRLPVVHLQRQHHFLQLAGDGALRCQVHQPDVLLGDGRAALQVTAGHDRAEGTGHAGGRDPRVRPERTVLSGDRRVLHRPGDLLTRHGDAVLFCQRGELGRPIGEVEARLAGLEACVRVGEPCDAVQAAEGQAGGQREADDSGHQPDEDLLPDSELRPP</sequence>
<feature type="region of interest" description="Disordered" evidence="1">
    <location>
        <begin position="384"/>
        <end position="403"/>
    </location>
</feature>
<comment type="caution">
    <text evidence="2">The sequence shown here is derived from an EMBL/GenBank/DDBJ whole genome shotgun (WGS) entry which is preliminary data.</text>
</comment>
<feature type="region of interest" description="Disordered" evidence="1">
    <location>
        <begin position="465"/>
        <end position="497"/>
    </location>
</feature>
<organism evidence="2">
    <name type="scientific">bioreactor metagenome</name>
    <dbReference type="NCBI Taxonomy" id="1076179"/>
    <lineage>
        <taxon>unclassified sequences</taxon>
        <taxon>metagenomes</taxon>
        <taxon>ecological metagenomes</taxon>
    </lineage>
</organism>
<evidence type="ECO:0000313" key="2">
    <source>
        <dbReference type="EMBL" id="MPM48220.1"/>
    </source>
</evidence>
<dbReference type="EMBL" id="VSSQ01012003">
    <property type="protein sequence ID" value="MPM48220.1"/>
    <property type="molecule type" value="Genomic_DNA"/>
</dbReference>
<accession>A0A645A4V2</accession>
<feature type="compositionally biased region" description="Basic and acidic residues" evidence="1">
    <location>
        <begin position="475"/>
        <end position="485"/>
    </location>
</feature>
<reference evidence="2" key="1">
    <citation type="submission" date="2019-08" db="EMBL/GenBank/DDBJ databases">
        <authorList>
            <person name="Kucharzyk K."/>
            <person name="Murdoch R.W."/>
            <person name="Higgins S."/>
            <person name="Loffler F."/>
        </authorList>
    </citation>
    <scope>NUCLEOTIDE SEQUENCE</scope>
</reference>